<dbReference type="PROSITE" id="PS50850">
    <property type="entry name" value="MFS"/>
    <property type="match status" value="1"/>
</dbReference>
<evidence type="ECO:0000256" key="1">
    <source>
        <dbReference type="ARBA" id="ARBA00004651"/>
    </source>
</evidence>
<dbReference type="SUPFAM" id="SSF103473">
    <property type="entry name" value="MFS general substrate transporter"/>
    <property type="match status" value="1"/>
</dbReference>
<keyword evidence="3 6" id="KW-0812">Transmembrane</keyword>
<dbReference type="InterPro" id="IPR036259">
    <property type="entry name" value="MFS_trans_sf"/>
</dbReference>
<dbReference type="PANTHER" id="PTHR43124:SF3">
    <property type="entry name" value="CHLORAMPHENICOL EFFLUX PUMP RV0191"/>
    <property type="match status" value="1"/>
</dbReference>
<comment type="subcellular location">
    <subcellularLocation>
        <location evidence="1">Cell membrane</location>
        <topology evidence="1">Multi-pass membrane protein</topology>
    </subcellularLocation>
</comment>
<dbReference type="GO" id="GO:0005886">
    <property type="term" value="C:plasma membrane"/>
    <property type="evidence" value="ECO:0007669"/>
    <property type="project" value="UniProtKB-SubCell"/>
</dbReference>
<evidence type="ECO:0000313" key="8">
    <source>
        <dbReference type="EMBL" id="RUS65979.1"/>
    </source>
</evidence>
<dbReference type="Gene3D" id="1.20.1250.20">
    <property type="entry name" value="MFS general substrate transporter like domains"/>
    <property type="match status" value="2"/>
</dbReference>
<reference evidence="8 9" key="1">
    <citation type="submission" date="2018-01" db="EMBL/GenBank/DDBJ databases">
        <title>Saezia sanguinis gen. nov., sp. nov., in the order Burkholderiales isolated from human blood.</title>
        <authorList>
            <person name="Medina-Pascual M.J."/>
            <person name="Valdezate S."/>
            <person name="Monzon S."/>
            <person name="Cuesta I."/>
            <person name="Carrasco G."/>
            <person name="Villalon P."/>
            <person name="Saez-Nieto J.A."/>
        </authorList>
    </citation>
    <scope>NUCLEOTIDE SEQUENCE [LARGE SCALE GENOMIC DNA]</scope>
    <source>
        <strain evidence="8 9">CNM695-12</strain>
    </source>
</reference>
<evidence type="ECO:0000259" key="7">
    <source>
        <dbReference type="PROSITE" id="PS50850"/>
    </source>
</evidence>
<feature type="transmembrane region" description="Helical" evidence="6">
    <location>
        <begin position="109"/>
        <end position="129"/>
    </location>
</feature>
<protein>
    <submittedName>
        <fullName evidence="8">Inner membrane transport protein YdhP</fullName>
    </submittedName>
</protein>
<dbReference type="EMBL" id="PQSP01000007">
    <property type="protein sequence ID" value="RUS65979.1"/>
    <property type="molecule type" value="Genomic_DNA"/>
</dbReference>
<feature type="transmembrane region" description="Helical" evidence="6">
    <location>
        <begin position="208"/>
        <end position="231"/>
    </location>
</feature>
<keyword evidence="9" id="KW-1185">Reference proteome</keyword>
<keyword evidence="5 6" id="KW-0472">Membrane</keyword>
<dbReference type="InterPro" id="IPR011701">
    <property type="entry name" value="MFS"/>
</dbReference>
<dbReference type="Proteomes" id="UP000286947">
    <property type="component" value="Unassembled WGS sequence"/>
</dbReference>
<feature type="transmembrane region" description="Helical" evidence="6">
    <location>
        <begin position="363"/>
        <end position="385"/>
    </location>
</feature>
<feature type="transmembrane region" description="Helical" evidence="6">
    <location>
        <begin position="78"/>
        <end position="97"/>
    </location>
</feature>
<feature type="transmembrane region" description="Helical" evidence="6">
    <location>
        <begin position="51"/>
        <end position="71"/>
    </location>
</feature>
<dbReference type="CDD" id="cd17324">
    <property type="entry name" value="MFS_NepI_like"/>
    <property type="match status" value="1"/>
</dbReference>
<dbReference type="InterPro" id="IPR020846">
    <property type="entry name" value="MFS_dom"/>
</dbReference>
<evidence type="ECO:0000256" key="2">
    <source>
        <dbReference type="ARBA" id="ARBA00022475"/>
    </source>
</evidence>
<keyword evidence="2" id="KW-1003">Cell membrane</keyword>
<evidence type="ECO:0000313" key="9">
    <source>
        <dbReference type="Proteomes" id="UP000286947"/>
    </source>
</evidence>
<dbReference type="AlphaFoldDB" id="A0A433SBA9"/>
<gene>
    <name evidence="8" type="primary">ydhP</name>
    <name evidence="8" type="ORF">CUZ56_02335</name>
</gene>
<name>A0A433SBA9_9BURK</name>
<feature type="transmembrane region" description="Helical" evidence="6">
    <location>
        <begin position="243"/>
        <end position="269"/>
    </location>
</feature>
<dbReference type="RefSeq" id="WP_126980521.1">
    <property type="nucleotide sequence ID" value="NZ_PQSP01000007.1"/>
</dbReference>
<feature type="transmembrane region" description="Helical" evidence="6">
    <location>
        <begin position="334"/>
        <end position="356"/>
    </location>
</feature>
<feature type="transmembrane region" description="Helical" evidence="6">
    <location>
        <begin position="141"/>
        <end position="160"/>
    </location>
</feature>
<dbReference type="Pfam" id="PF07690">
    <property type="entry name" value="MFS_1"/>
    <property type="match status" value="1"/>
</dbReference>
<feature type="domain" description="Major facilitator superfamily (MFS) profile" evidence="7">
    <location>
        <begin position="13"/>
        <end position="390"/>
    </location>
</feature>
<dbReference type="PANTHER" id="PTHR43124">
    <property type="entry name" value="PURINE EFFLUX PUMP PBUE"/>
    <property type="match status" value="1"/>
</dbReference>
<dbReference type="GO" id="GO:0022857">
    <property type="term" value="F:transmembrane transporter activity"/>
    <property type="evidence" value="ECO:0007669"/>
    <property type="project" value="InterPro"/>
</dbReference>
<evidence type="ECO:0000256" key="4">
    <source>
        <dbReference type="ARBA" id="ARBA00022989"/>
    </source>
</evidence>
<evidence type="ECO:0000256" key="3">
    <source>
        <dbReference type="ARBA" id="ARBA00022692"/>
    </source>
</evidence>
<proteinExistence type="predicted"/>
<comment type="caution">
    <text evidence="8">The sequence shown here is derived from an EMBL/GenBank/DDBJ whole genome shotgun (WGS) entry which is preliminary data.</text>
</comment>
<evidence type="ECO:0000256" key="6">
    <source>
        <dbReference type="SAM" id="Phobius"/>
    </source>
</evidence>
<feature type="transmembrane region" description="Helical" evidence="6">
    <location>
        <begin position="281"/>
        <end position="314"/>
    </location>
</feature>
<dbReference type="OrthoDB" id="9788453at2"/>
<sequence length="403" mass="42903">MTDSTNQAKNRLLIPILTLGVFGILNTEMGVVGIIPIIARQFDISVPDAGWMVSLFALVIAFAAPVVPLFFSKMNRKTAMTLALSVFVISNIVSIFAQSYTVQLVFRAIPALFHPVYITIAFTTAAASVSKQDAPKAVAKLFIGVSAGMVLGVPITSFIADEWGFSTAMVFFTAVNVMVLAATLLFVPSMPAGNKLTYGEQLGVLKKMILWLSVTAAILMNAVMFGFYSYLSDYLQSVTLLPFKIISLLLFVYGMANIIGNVFAGRLLARAPSPTLMTMPVLLLALYALLFVMGKSAFAVTAILLPLGIAVGIANNGNQYMVSTAAPEAPEFTNGLFLTAANLGTTLGTFVCGLFISGWGAQYAILSAMLFAALGIIGIALRTYLYKPKGPSENYATPTLAST</sequence>
<feature type="transmembrane region" description="Helical" evidence="6">
    <location>
        <begin position="12"/>
        <end position="39"/>
    </location>
</feature>
<feature type="transmembrane region" description="Helical" evidence="6">
    <location>
        <begin position="166"/>
        <end position="187"/>
    </location>
</feature>
<organism evidence="8 9">
    <name type="scientific">Saezia sanguinis</name>
    <dbReference type="NCBI Taxonomy" id="1965230"/>
    <lineage>
        <taxon>Bacteria</taxon>
        <taxon>Pseudomonadati</taxon>
        <taxon>Pseudomonadota</taxon>
        <taxon>Betaproteobacteria</taxon>
        <taxon>Burkholderiales</taxon>
        <taxon>Saeziaceae</taxon>
        <taxon>Saezia</taxon>
    </lineage>
</organism>
<keyword evidence="4 6" id="KW-1133">Transmembrane helix</keyword>
<accession>A0A433SBA9</accession>
<evidence type="ECO:0000256" key="5">
    <source>
        <dbReference type="ARBA" id="ARBA00023136"/>
    </source>
</evidence>
<dbReference type="InterPro" id="IPR050189">
    <property type="entry name" value="MFS_Efflux_Transporters"/>
</dbReference>